<name>A0A151AJI7_9EURY</name>
<dbReference type="RefSeq" id="WP_157078408.1">
    <property type="nucleotide sequence ID" value="NZ_LTAZ01000001.1"/>
</dbReference>
<reference evidence="2 3" key="1">
    <citation type="submission" date="2016-02" db="EMBL/GenBank/DDBJ databases">
        <title>Genome sequence of Halalkalicoccus paucihalophilus DSM 24557.</title>
        <authorList>
            <person name="Poehlein A."/>
            <person name="Daniel R."/>
        </authorList>
    </citation>
    <scope>NUCLEOTIDE SEQUENCE [LARGE SCALE GENOMIC DNA]</scope>
    <source>
        <strain evidence="2 3">DSM 24557</strain>
    </source>
</reference>
<accession>A0A151AJI7</accession>
<sequence>MPIQLSILAVVLVLVVPAVAYLLYAFVRGFVIETRRLRTPNYTPRTIDDGRDDY</sequence>
<evidence type="ECO:0000313" key="2">
    <source>
        <dbReference type="EMBL" id="KYH27836.1"/>
    </source>
</evidence>
<keyword evidence="1" id="KW-1133">Transmembrane helix</keyword>
<organism evidence="2 3">
    <name type="scientific">Halalkalicoccus paucihalophilus</name>
    <dbReference type="NCBI Taxonomy" id="1008153"/>
    <lineage>
        <taxon>Archaea</taxon>
        <taxon>Methanobacteriati</taxon>
        <taxon>Methanobacteriota</taxon>
        <taxon>Stenosarchaea group</taxon>
        <taxon>Halobacteria</taxon>
        <taxon>Halobacteriales</taxon>
        <taxon>Halococcaceae</taxon>
        <taxon>Halalkalicoccus</taxon>
    </lineage>
</organism>
<comment type="caution">
    <text evidence="2">The sequence shown here is derived from an EMBL/GenBank/DDBJ whole genome shotgun (WGS) entry which is preliminary data.</text>
</comment>
<evidence type="ECO:0000256" key="1">
    <source>
        <dbReference type="SAM" id="Phobius"/>
    </source>
</evidence>
<feature type="transmembrane region" description="Helical" evidence="1">
    <location>
        <begin position="6"/>
        <end position="27"/>
    </location>
</feature>
<dbReference type="Proteomes" id="UP000075321">
    <property type="component" value="Unassembled WGS sequence"/>
</dbReference>
<protein>
    <submittedName>
        <fullName evidence="2">Uncharacterized protein</fullName>
    </submittedName>
</protein>
<dbReference type="AlphaFoldDB" id="A0A151AJI7"/>
<keyword evidence="1" id="KW-0812">Transmembrane</keyword>
<keyword evidence="3" id="KW-1185">Reference proteome</keyword>
<evidence type="ECO:0000313" key="3">
    <source>
        <dbReference type="Proteomes" id="UP000075321"/>
    </source>
</evidence>
<dbReference type="EMBL" id="LTAZ01000001">
    <property type="protein sequence ID" value="KYH27836.1"/>
    <property type="molecule type" value="Genomic_DNA"/>
</dbReference>
<keyword evidence="1" id="KW-0472">Membrane</keyword>
<dbReference type="PATRIC" id="fig|1008153.3.peg.510"/>
<proteinExistence type="predicted"/>
<gene>
    <name evidence="2" type="ORF">HAPAU_05100</name>
</gene>